<reference evidence="2 3" key="2">
    <citation type="submission" date="2016-01" db="EMBL/GenBank/DDBJ databases">
        <title>Microcella alkaliphila JAM AC0309 whole genome shotgun sequence.</title>
        <authorList>
            <person name="Kurata A."/>
            <person name="Hirose Y."/>
            <person name="Kishimoto N."/>
            <person name="Kobayashi T."/>
        </authorList>
    </citation>
    <scope>NUCLEOTIDE SEQUENCE [LARGE SCALE GENOMIC DNA]</scope>
    <source>
        <strain evidence="2 3">JAM AC0309</strain>
    </source>
</reference>
<dbReference type="AlphaFoldDB" id="A0A0U4WWC0"/>
<name>A0A0U4WWC0_9MICO</name>
<dbReference type="NCBIfam" id="TIGR00199">
    <property type="entry name" value="PncC_domain"/>
    <property type="match status" value="1"/>
</dbReference>
<sequence length="164" mass="16506">MISADSVPAPTSASRIADQIGRFARDHSLVIACAESLTSGAIASTLGAAPHASDWFAGGVVAYRPESKFRALGVGVGPVVTETCARQMAWGVRRLLGADAAVAVTGVGGPGGAEGLPAGTVVIGVHARGIGTAQTHVFTGTPSEIVDQAVERALVALMARLRAH</sequence>
<dbReference type="Proteomes" id="UP000218965">
    <property type="component" value="Chromosome"/>
</dbReference>
<evidence type="ECO:0000313" key="3">
    <source>
        <dbReference type="Proteomes" id="UP000218965"/>
    </source>
</evidence>
<dbReference type="Pfam" id="PF02464">
    <property type="entry name" value="CinA"/>
    <property type="match status" value="1"/>
</dbReference>
<reference evidence="3" key="1">
    <citation type="submission" date="2015-12" db="EMBL/GenBank/DDBJ databases">
        <authorList>
            <person name="Shamseldin A."/>
            <person name="Moawad H."/>
            <person name="Abd El-Rahim W.M."/>
            <person name="Sadowsky M.J."/>
        </authorList>
    </citation>
    <scope>NUCLEOTIDE SEQUENCE [LARGE SCALE GENOMIC DNA]</scope>
    <source>
        <strain evidence="3">JAM AC0309</strain>
    </source>
</reference>
<protein>
    <submittedName>
        <fullName evidence="2">CinA domain protein</fullName>
    </submittedName>
</protein>
<dbReference type="Gene3D" id="3.90.950.20">
    <property type="entry name" value="CinA-like"/>
    <property type="match status" value="1"/>
</dbReference>
<accession>A0A0U4WWC0</accession>
<feature type="domain" description="CinA C-terminal" evidence="1">
    <location>
        <begin position="15"/>
        <end position="159"/>
    </location>
</feature>
<gene>
    <name evidence="2" type="ORF">MalAC0309_1246</name>
</gene>
<dbReference type="KEGG" id="malk:MalAC0309_1246"/>
<evidence type="ECO:0000313" key="2">
    <source>
        <dbReference type="EMBL" id="BAU32103.1"/>
    </source>
</evidence>
<dbReference type="InterPro" id="IPR008136">
    <property type="entry name" value="CinA_C"/>
</dbReference>
<dbReference type="EMBL" id="AP017315">
    <property type="protein sequence ID" value="BAU32103.1"/>
    <property type="molecule type" value="Genomic_DNA"/>
</dbReference>
<dbReference type="RefSeq" id="WP_231924063.1">
    <property type="nucleotide sequence ID" value="NZ_AP017315.1"/>
</dbReference>
<dbReference type="InterPro" id="IPR036653">
    <property type="entry name" value="CinA-like_C"/>
</dbReference>
<proteinExistence type="predicted"/>
<organism evidence="2 3">
    <name type="scientific">Microcella alkaliphila</name>
    <dbReference type="NCBI Taxonomy" id="279828"/>
    <lineage>
        <taxon>Bacteria</taxon>
        <taxon>Bacillati</taxon>
        <taxon>Actinomycetota</taxon>
        <taxon>Actinomycetes</taxon>
        <taxon>Micrococcales</taxon>
        <taxon>Microbacteriaceae</taxon>
        <taxon>Microcella</taxon>
    </lineage>
</organism>
<dbReference type="SUPFAM" id="SSF142433">
    <property type="entry name" value="CinA-like"/>
    <property type="match status" value="1"/>
</dbReference>
<evidence type="ECO:0000259" key="1">
    <source>
        <dbReference type="Pfam" id="PF02464"/>
    </source>
</evidence>